<sequence>MRHRGTFGTGFHKYGMEWTPDYIRFLLDGQEILKVDPGAGGLWEFGKFPAYLDNPWKGRRKMAPFDQEFYLILNLAVGGTVNFFDEARNNTSPTAMLDFYNAKSQWLPTWEREVNNGEEAALQVKDIRVWAY</sequence>
<dbReference type="STRING" id="7757.ENSPMAP00000002966"/>
<reference evidence="3" key="1">
    <citation type="submission" date="2025-08" db="UniProtKB">
        <authorList>
            <consortium name="Ensembl"/>
        </authorList>
    </citation>
    <scope>IDENTIFICATION</scope>
</reference>
<dbReference type="PANTHER" id="PTHR10963">
    <property type="entry name" value="GLYCOSYL HYDROLASE-RELATED"/>
    <property type="match status" value="1"/>
</dbReference>
<organism evidence="3">
    <name type="scientific">Petromyzon marinus</name>
    <name type="common">Sea lamprey</name>
    <dbReference type="NCBI Taxonomy" id="7757"/>
    <lineage>
        <taxon>Eukaryota</taxon>
        <taxon>Metazoa</taxon>
        <taxon>Chordata</taxon>
        <taxon>Craniata</taxon>
        <taxon>Vertebrata</taxon>
        <taxon>Cyclostomata</taxon>
        <taxon>Hyperoartia</taxon>
        <taxon>Petromyzontiformes</taxon>
        <taxon>Petromyzontidae</taxon>
        <taxon>Petromyzon</taxon>
    </lineage>
</organism>
<name>S4RCN4_PETMA</name>
<dbReference type="Gene3D" id="2.60.120.200">
    <property type="match status" value="1"/>
</dbReference>
<dbReference type="GO" id="GO:0004553">
    <property type="term" value="F:hydrolase activity, hydrolyzing O-glycosyl compounds"/>
    <property type="evidence" value="ECO:0007669"/>
    <property type="project" value="InterPro"/>
</dbReference>
<dbReference type="Pfam" id="PF00722">
    <property type="entry name" value="Glyco_hydro_16"/>
    <property type="match status" value="1"/>
</dbReference>
<dbReference type="AlphaFoldDB" id="S4RCN4"/>
<dbReference type="InterPro" id="IPR000757">
    <property type="entry name" value="Beta-glucanase-like"/>
</dbReference>
<reference evidence="3" key="2">
    <citation type="submission" date="2025-09" db="UniProtKB">
        <authorList>
            <consortium name="Ensembl"/>
        </authorList>
    </citation>
    <scope>IDENTIFICATION</scope>
</reference>
<dbReference type="PROSITE" id="PS51762">
    <property type="entry name" value="GH16_2"/>
    <property type="match status" value="1"/>
</dbReference>
<proteinExistence type="inferred from homology"/>
<accession>S4RCN4</accession>
<dbReference type="InterPro" id="IPR050546">
    <property type="entry name" value="Glycosyl_Hydrlase_16"/>
</dbReference>
<feature type="domain" description="GH16" evidence="2">
    <location>
        <begin position="1"/>
        <end position="132"/>
    </location>
</feature>
<dbReference type="Ensembl" id="ENSPMAT00000002980.1">
    <property type="protein sequence ID" value="ENSPMAP00000002966.1"/>
    <property type="gene ID" value="ENSPMAG00000002723.1"/>
</dbReference>
<dbReference type="InterPro" id="IPR013320">
    <property type="entry name" value="ConA-like_dom_sf"/>
</dbReference>
<protein>
    <recommendedName>
        <fullName evidence="2">GH16 domain-containing protein</fullName>
    </recommendedName>
</protein>
<evidence type="ECO:0000256" key="1">
    <source>
        <dbReference type="ARBA" id="ARBA00006865"/>
    </source>
</evidence>
<dbReference type="SUPFAM" id="SSF49899">
    <property type="entry name" value="Concanavalin A-like lectins/glucanases"/>
    <property type="match status" value="1"/>
</dbReference>
<dbReference type="GO" id="GO:0005975">
    <property type="term" value="P:carbohydrate metabolic process"/>
    <property type="evidence" value="ECO:0007669"/>
    <property type="project" value="InterPro"/>
</dbReference>
<evidence type="ECO:0000313" key="3">
    <source>
        <dbReference type="Ensembl" id="ENSPMAP00000002966.1"/>
    </source>
</evidence>
<dbReference type="GeneTree" id="ENSGT00940000165988"/>
<comment type="similarity">
    <text evidence="1">Belongs to the glycosyl hydrolase 16 family.</text>
</comment>
<evidence type="ECO:0000259" key="2">
    <source>
        <dbReference type="PROSITE" id="PS51762"/>
    </source>
</evidence>
<dbReference type="HOGENOM" id="CLU_019533_2_2_1"/>
<dbReference type="OMA" id="WANGTIM"/>
<dbReference type="PANTHER" id="PTHR10963:SF55">
    <property type="entry name" value="GLYCOSIDE HYDROLASE FAMILY 16 PROTEIN"/>
    <property type="match status" value="1"/>
</dbReference>